<feature type="repeat" description="TPR" evidence="1">
    <location>
        <begin position="200"/>
        <end position="233"/>
    </location>
</feature>
<reference evidence="3" key="1">
    <citation type="submission" date="2021-01" db="EMBL/GenBank/DDBJ databases">
        <title>Description of Breznakiella homolactica.</title>
        <authorList>
            <person name="Song Y."/>
            <person name="Brune A."/>
        </authorList>
    </citation>
    <scope>NUCLEOTIDE SEQUENCE</scope>
    <source>
        <strain evidence="3">RmG30</strain>
    </source>
</reference>
<name>A0A7T7XJF6_9SPIR</name>
<feature type="transmembrane region" description="Helical" evidence="2">
    <location>
        <begin position="12"/>
        <end position="29"/>
    </location>
</feature>
<dbReference type="KEGG" id="bhc:JFL75_10565"/>
<dbReference type="EMBL" id="CP067089">
    <property type="protein sequence ID" value="QQO07405.1"/>
    <property type="molecule type" value="Genomic_DNA"/>
</dbReference>
<dbReference type="AlphaFoldDB" id="A0A7T7XJF6"/>
<sequence>MKKKIGKEPFIVLLVFVIIGVAIGGVYIYRKNSARNALAARIAELSPGGAPPETIEELREAIDLYEQMIEQHVRDAAQTGIYWKILATRLQDRGLHNEALEALERTIYYYPEDPTPHYLTGLSAGVVAKSVHDFGVTGENTLRQRYYRLSEESYLRAIELDGRYARPMYGLAVLYVYELDRPEDAIPYLHRYLELRTRDTDAMFILATAYYLTGEFEPALEQYDRILAVTNDAARRDAAERNKQEILDLLYGL</sequence>
<protein>
    <submittedName>
        <fullName evidence="3">Tetratricopeptide repeat protein</fullName>
    </submittedName>
</protein>
<accession>A0A7T7XJF6</accession>
<dbReference type="Pfam" id="PF14559">
    <property type="entry name" value="TPR_19"/>
    <property type="match status" value="1"/>
</dbReference>
<dbReference type="InterPro" id="IPR011990">
    <property type="entry name" value="TPR-like_helical_dom_sf"/>
</dbReference>
<evidence type="ECO:0000256" key="1">
    <source>
        <dbReference type="PROSITE-ProRule" id="PRU00339"/>
    </source>
</evidence>
<gene>
    <name evidence="3" type="ORF">JFL75_10565</name>
</gene>
<dbReference type="RefSeq" id="WP_215624710.1">
    <property type="nucleotide sequence ID" value="NZ_CP067089.2"/>
</dbReference>
<dbReference type="InterPro" id="IPR019734">
    <property type="entry name" value="TPR_rpt"/>
</dbReference>
<evidence type="ECO:0000313" key="3">
    <source>
        <dbReference type="EMBL" id="QQO07405.1"/>
    </source>
</evidence>
<keyword evidence="2" id="KW-1133">Transmembrane helix</keyword>
<dbReference type="PROSITE" id="PS50005">
    <property type="entry name" value="TPR"/>
    <property type="match status" value="1"/>
</dbReference>
<keyword evidence="4" id="KW-1185">Reference proteome</keyword>
<organism evidence="3 4">
    <name type="scientific">Breznakiella homolactica</name>
    <dbReference type="NCBI Taxonomy" id="2798577"/>
    <lineage>
        <taxon>Bacteria</taxon>
        <taxon>Pseudomonadati</taxon>
        <taxon>Spirochaetota</taxon>
        <taxon>Spirochaetia</taxon>
        <taxon>Spirochaetales</taxon>
        <taxon>Breznakiellaceae</taxon>
        <taxon>Breznakiella</taxon>
    </lineage>
</organism>
<keyword evidence="2" id="KW-0812">Transmembrane</keyword>
<dbReference type="Gene3D" id="1.25.40.10">
    <property type="entry name" value="Tetratricopeptide repeat domain"/>
    <property type="match status" value="2"/>
</dbReference>
<evidence type="ECO:0000256" key="2">
    <source>
        <dbReference type="SAM" id="Phobius"/>
    </source>
</evidence>
<evidence type="ECO:0000313" key="4">
    <source>
        <dbReference type="Proteomes" id="UP000595917"/>
    </source>
</evidence>
<keyword evidence="1" id="KW-0802">TPR repeat</keyword>
<keyword evidence="2" id="KW-0472">Membrane</keyword>
<dbReference type="Proteomes" id="UP000595917">
    <property type="component" value="Chromosome"/>
</dbReference>
<proteinExistence type="predicted"/>
<dbReference type="SUPFAM" id="SSF48452">
    <property type="entry name" value="TPR-like"/>
    <property type="match status" value="1"/>
</dbReference>